<feature type="signal peptide" evidence="1">
    <location>
        <begin position="1"/>
        <end position="23"/>
    </location>
</feature>
<dbReference type="RefSeq" id="WP_380203328.1">
    <property type="nucleotide sequence ID" value="NZ_JBHTEK010000001.1"/>
</dbReference>
<name>A0ABW2U400_9BACT</name>
<organism evidence="2 3">
    <name type="scientific">Hymenobacter humi</name>
    <dbReference type="NCBI Taxonomy" id="1411620"/>
    <lineage>
        <taxon>Bacteria</taxon>
        <taxon>Pseudomonadati</taxon>
        <taxon>Bacteroidota</taxon>
        <taxon>Cytophagia</taxon>
        <taxon>Cytophagales</taxon>
        <taxon>Hymenobacteraceae</taxon>
        <taxon>Hymenobacter</taxon>
    </lineage>
</organism>
<protein>
    <submittedName>
        <fullName evidence="2">Uncharacterized protein</fullName>
    </submittedName>
</protein>
<dbReference type="Proteomes" id="UP001596513">
    <property type="component" value="Unassembled WGS sequence"/>
</dbReference>
<accession>A0ABW2U400</accession>
<feature type="chain" id="PRO_5046007606" evidence="1">
    <location>
        <begin position="24"/>
        <end position="205"/>
    </location>
</feature>
<keyword evidence="3" id="KW-1185">Reference proteome</keyword>
<gene>
    <name evidence="2" type="ORF">ACFQT0_13075</name>
</gene>
<evidence type="ECO:0000313" key="2">
    <source>
        <dbReference type="EMBL" id="MFC7668203.1"/>
    </source>
</evidence>
<keyword evidence="1" id="KW-0732">Signal</keyword>
<evidence type="ECO:0000313" key="3">
    <source>
        <dbReference type="Proteomes" id="UP001596513"/>
    </source>
</evidence>
<evidence type="ECO:0000256" key="1">
    <source>
        <dbReference type="SAM" id="SignalP"/>
    </source>
</evidence>
<sequence length="205" mass="22059">MAMRHLKILLAAAAALLPGLAQAQFNFAPGTYQAANGAKGSASLKLALAEGGQPTRMVGIKNDDERTFRSAQVVAFTTDGHRFVQIKDFRFRLGTDAGFKDPALLEVLETGAVELFYYYYLVDMGPSITAHVKLPVLRKAGTTTFFAYSPGRTPGLDPKLAPNGFVASLFPADPVLQKQFAAKAVTRAQLAAVVRAYNQGVRLSH</sequence>
<proteinExistence type="predicted"/>
<comment type="caution">
    <text evidence="2">The sequence shown here is derived from an EMBL/GenBank/DDBJ whole genome shotgun (WGS) entry which is preliminary data.</text>
</comment>
<reference evidence="3" key="1">
    <citation type="journal article" date="2019" name="Int. J. Syst. Evol. Microbiol.">
        <title>The Global Catalogue of Microorganisms (GCM) 10K type strain sequencing project: providing services to taxonomists for standard genome sequencing and annotation.</title>
        <authorList>
            <consortium name="The Broad Institute Genomics Platform"/>
            <consortium name="The Broad Institute Genome Sequencing Center for Infectious Disease"/>
            <person name="Wu L."/>
            <person name="Ma J."/>
        </authorList>
    </citation>
    <scope>NUCLEOTIDE SEQUENCE [LARGE SCALE GENOMIC DNA]</scope>
    <source>
        <strain evidence="3">JCM 19635</strain>
    </source>
</reference>
<dbReference type="EMBL" id="JBHTEK010000001">
    <property type="protein sequence ID" value="MFC7668203.1"/>
    <property type="molecule type" value="Genomic_DNA"/>
</dbReference>